<keyword evidence="1" id="KW-0812">Transmembrane</keyword>
<comment type="caution">
    <text evidence="3">The sequence shown here is derived from an EMBL/GenBank/DDBJ whole genome shotgun (WGS) entry which is preliminary data.</text>
</comment>
<feature type="transmembrane region" description="Helical" evidence="1">
    <location>
        <begin position="215"/>
        <end position="233"/>
    </location>
</feature>
<feature type="transmembrane region" description="Helical" evidence="1">
    <location>
        <begin position="12"/>
        <end position="33"/>
    </location>
</feature>
<feature type="domain" description="EamA" evidence="2">
    <location>
        <begin position="156"/>
        <end position="287"/>
    </location>
</feature>
<dbReference type="RefSeq" id="WP_126685593.1">
    <property type="nucleotide sequence ID" value="NZ_RYYV01000011.1"/>
</dbReference>
<dbReference type="EMBL" id="RYYV01000011">
    <property type="protein sequence ID" value="RUL73631.1"/>
    <property type="molecule type" value="Genomic_DNA"/>
</dbReference>
<dbReference type="PANTHER" id="PTHR12715">
    <property type="entry name" value="TRANSPORTER, DRUG/METABOLITE EXPORTER FAMILY"/>
    <property type="match status" value="1"/>
</dbReference>
<dbReference type="GO" id="GO:0016020">
    <property type="term" value="C:membrane"/>
    <property type="evidence" value="ECO:0007669"/>
    <property type="project" value="InterPro"/>
</dbReference>
<protein>
    <submittedName>
        <fullName evidence="3">DMT family transporter</fullName>
    </submittedName>
</protein>
<dbReference type="InterPro" id="IPR052756">
    <property type="entry name" value="Alkyne_AA_exporter"/>
</dbReference>
<dbReference type="Pfam" id="PF00892">
    <property type="entry name" value="EamA"/>
    <property type="match status" value="2"/>
</dbReference>
<name>A0A3S0RZ38_9GAMM</name>
<sequence>MNSTERLDGRALIYIAIALLTWSSAYAAIAYALRSFSPGEVALARLAVGSLCFVVLLWMRRAALPRRADWARLAVLGVLGLTVYHLCLNTAETRIASGTAAILISLIPAVTAVLSAFWIGERISARSMLGLGVAMFGVVLVVLASGKEVRFEPMAALVLISVLASAVFFVGQKPLFARNDMIGVTTFGFLAGTLGAVPFGLGLPHALAVAPWSHIAALLWLGIAPTFLGYLTWNAALKRAPASQVTSFIYFSPPIAVLIGWVTLGEQPSWPILLGGVITVSGVVLANTRRRAPAAPAQMPSSTVEQSCEQA</sequence>
<organism evidence="3 4">
    <name type="scientific">Dyella choica</name>
    <dbReference type="NCBI Taxonomy" id="1927959"/>
    <lineage>
        <taxon>Bacteria</taxon>
        <taxon>Pseudomonadati</taxon>
        <taxon>Pseudomonadota</taxon>
        <taxon>Gammaproteobacteria</taxon>
        <taxon>Lysobacterales</taxon>
        <taxon>Rhodanobacteraceae</taxon>
        <taxon>Dyella</taxon>
    </lineage>
</organism>
<reference evidence="3 4" key="1">
    <citation type="submission" date="2018-12" db="EMBL/GenBank/DDBJ databases">
        <title>Dyella dinghuensis sp. nov. DHOA06 and Dyella choica sp. nov. 4M-K27, isolated from forest soil.</title>
        <authorList>
            <person name="Qiu L.-H."/>
            <person name="Gao Z.-H."/>
        </authorList>
    </citation>
    <scope>NUCLEOTIDE SEQUENCE [LARGE SCALE GENOMIC DNA]</scope>
    <source>
        <strain evidence="3 4">4M-K27</strain>
    </source>
</reference>
<feature type="domain" description="EamA" evidence="2">
    <location>
        <begin position="11"/>
        <end position="142"/>
    </location>
</feature>
<dbReference type="SUPFAM" id="SSF103481">
    <property type="entry name" value="Multidrug resistance efflux transporter EmrE"/>
    <property type="match status" value="2"/>
</dbReference>
<dbReference type="Proteomes" id="UP000274358">
    <property type="component" value="Unassembled WGS sequence"/>
</dbReference>
<evidence type="ECO:0000259" key="2">
    <source>
        <dbReference type="Pfam" id="PF00892"/>
    </source>
</evidence>
<evidence type="ECO:0000256" key="1">
    <source>
        <dbReference type="SAM" id="Phobius"/>
    </source>
</evidence>
<keyword evidence="4" id="KW-1185">Reference proteome</keyword>
<feature type="transmembrane region" description="Helical" evidence="1">
    <location>
        <begin position="127"/>
        <end position="145"/>
    </location>
</feature>
<feature type="transmembrane region" description="Helical" evidence="1">
    <location>
        <begin position="70"/>
        <end position="88"/>
    </location>
</feature>
<dbReference type="AlphaFoldDB" id="A0A3S0RZ38"/>
<evidence type="ECO:0000313" key="3">
    <source>
        <dbReference type="EMBL" id="RUL73631.1"/>
    </source>
</evidence>
<keyword evidence="1" id="KW-0472">Membrane</keyword>
<keyword evidence="1" id="KW-1133">Transmembrane helix</keyword>
<proteinExistence type="predicted"/>
<dbReference type="Gene3D" id="1.10.3730.20">
    <property type="match status" value="1"/>
</dbReference>
<dbReference type="InterPro" id="IPR037185">
    <property type="entry name" value="EmrE-like"/>
</dbReference>
<dbReference type="OrthoDB" id="9809509at2"/>
<feature type="transmembrane region" description="Helical" evidence="1">
    <location>
        <begin position="182"/>
        <end position="203"/>
    </location>
</feature>
<feature type="transmembrane region" description="Helical" evidence="1">
    <location>
        <begin position="151"/>
        <end position="170"/>
    </location>
</feature>
<gene>
    <name evidence="3" type="ORF">EKH80_15035</name>
</gene>
<feature type="transmembrane region" description="Helical" evidence="1">
    <location>
        <begin position="245"/>
        <end position="264"/>
    </location>
</feature>
<evidence type="ECO:0000313" key="4">
    <source>
        <dbReference type="Proteomes" id="UP000274358"/>
    </source>
</evidence>
<dbReference type="PANTHER" id="PTHR12715:SF4">
    <property type="entry name" value="EAMA DOMAIN-CONTAINING PROTEIN"/>
    <property type="match status" value="1"/>
</dbReference>
<feature type="transmembrane region" description="Helical" evidence="1">
    <location>
        <begin position="39"/>
        <end position="58"/>
    </location>
</feature>
<accession>A0A3S0RZ38</accession>
<feature type="transmembrane region" description="Helical" evidence="1">
    <location>
        <begin position="100"/>
        <end position="120"/>
    </location>
</feature>
<dbReference type="InterPro" id="IPR000620">
    <property type="entry name" value="EamA_dom"/>
</dbReference>
<feature type="transmembrane region" description="Helical" evidence="1">
    <location>
        <begin position="270"/>
        <end position="288"/>
    </location>
</feature>